<dbReference type="PANTHER" id="PTHR11040">
    <property type="entry name" value="ZINC/IRON TRANSPORTER"/>
    <property type="match status" value="1"/>
</dbReference>
<feature type="transmembrane region" description="Helical" evidence="5">
    <location>
        <begin position="160"/>
        <end position="179"/>
    </location>
</feature>
<dbReference type="Pfam" id="PF02535">
    <property type="entry name" value="Zip"/>
    <property type="match status" value="1"/>
</dbReference>
<evidence type="ECO:0000256" key="5">
    <source>
        <dbReference type="SAM" id="Phobius"/>
    </source>
</evidence>
<keyword evidence="4 5" id="KW-0472">Membrane</keyword>
<evidence type="ECO:0000256" key="3">
    <source>
        <dbReference type="ARBA" id="ARBA00022989"/>
    </source>
</evidence>
<feature type="transmembrane region" description="Helical" evidence="5">
    <location>
        <begin position="25"/>
        <end position="47"/>
    </location>
</feature>
<proteinExistence type="predicted"/>
<feature type="transmembrane region" description="Helical" evidence="5">
    <location>
        <begin position="222"/>
        <end position="243"/>
    </location>
</feature>
<comment type="subcellular location">
    <subcellularLocation>
        <location evidence="1">Membrane</location>
        <topology evidence="1">Multi-pass membrane protein</topology>
    </subcellularLocation>
</comment>
<evidence type="ECO:0000256" key="1">
    <source>
        <dbReference type="ARBA" id="ARBA00004141"/>
    </source>
</evidence>
<sequence>MSQVQTGQSPQSPQSPQIPSGKARMLLWGILPVLLLIGIITAIMIMGTGIDEKSPVPIESLDVEKTVLTDSGITLNVLNSGPQELAIAQVMVDDAYWNFNIVPQSAIPRMGRATITIPYPWIEGDAHEIRMISSESTIFNQTIEVAFKTPEMSGERFGKYALIGLYVGVVPIVLGLMWFPFMRRFSVRGMHAVLAFTAGLLIFLVVDTFQEGFEFAAAAPSIFHGTGLVWFGALLSFLLLAAIDQSNRRKARNSDAEGRSLAYKLATGIGLHNFGEGLAIGTAFAVGEAALGTFLIIGFTLHNITEGIGIAAPLTKATPTWKTFAWLALIGGGPAILGVWSGGLILNNTLAALCFGIGAGAIAQVIYVIARMIMKESVKHQYSLFSWRNFSSVALGIVVMYATALLVTA</sequence>
<evidence type="ECO:0000313" key="6">
    <source>
        <dbReference type="EMBL" id="MBP1996377.1"/>
    </source>
</evidence>
<feature type="transmembrane region" description="Helical" evidence="5">
    <location>
        <begin position="390"/>
        <end position="408"/>
    </location>
</feature>
<dbReference type="Proteomes" id="UP001519287">
    <property type="component" value="Unassembled WGS sequence"/>
</dbReference>
<accession>A0ABS4J958</accession>
<dbReference type="RefSeq" id="WP_245376168.1">
    <property type="nucleotide sequence ID" value="NZ_JAGGLB010000048.1"/>
</dbReference>
<evidence type="ECO:0000256" key="2">
    <source>
        <dbReference type="ARBA" id="ARBA00022692"/>
    </source>
</evidence>
<dbReference type="PANTHER" id="PTHR11040:SF205">
    <property type="entry name" value="ZINC TRANSPORTER ZUPT"/>
    <property type="match status" value="1"/>
</dbReference>
<keyword evidence="7" id="KW-1185">Reference proteome</keyword>
<comment type="caution">
    <text evidence="6">The sequence shown here is derived from an EMBL/GenBank/DDBJ whole genome shotgun (WGS) entry which is preliminary data.</text>
</comment>
<organism evidence="6 7">
    <name type="scientific">Paenibacillus eucommiae</name>
    <dbReference type="NCBI Taxonomy" id="1355755"/>
    <lineage>
        <taxon>Bacteria</taxon>
        <taxon>Bacillati</taxon>
        <taxon>Bacillota</taxon>
        <taxon>Bacilli</taxon>
        <taxon>Bacillales</taxon>
        <taxon>Paenibacillaceae</taxon>
        <taxon>Paenibacillus</taxon>
    </lineage>
</organism>
<keyword evidence="2 5" id="KW-0812">Transmembrane</keyword>
<evidence type="ECO:0000256" key="4">
    <source>
        <dbReference type="ARBA" id="ARBA00023136"/>
    </source>
</evidence>
<dbReference type="InterPro" id="IPR003689">
    <property type="entry name" value="ZIP"/>
</dbReference>
<name>A0ABS4J958_9BACL</name>
<dbReference type="EMBL" id="JAGGLB010000048">
    <property type="protein sequence ID" value="MBP1996377.1"/>
    <property type="molecule type" value="Genomic_DNA"/>
</dbReference>
<feature type="transmembrane region" description="Helical" evidence="5">
    <location>
        <begin position="349"/>
        <end position="370"/>
    </location>
</feature>
<evidence type="ECO:0000313" key="7">
    <source>
        <dbReference type="Proteomes" id="UP001519287"/>
    </source>
</evidence>
<keyword evidence="3 5" id="KW-1133">Transmembrane helix</keyword>
<feature type="transmembrane region" description="Helical" evidence="5">
    <location>
        <begin position="191"/>
        <end position="210"/>
    </location>
</feature>
<gene>
    <name evidence="6" type="ORF">J2Z66_008023</name>
</gene>
<protein>
    <submittedName>
        <fullName evidence="6">Zinc transporter ZupT</fullName>
    </submittedName>
</protein>
<feature type="transmembrane region" description="Helical" evidence="5">
    <location>
        <begin position="324"/>
        <end position="343"/>
    </location>
</feature>
<reference evidence="6 7" key="1">
    <citation type="submission" date="2021-03" db="EMBL/GenBank/DDBJ databases">
        <title>Genomic Encyclopedia of Type Strains, Phase IV (KMG-IV): sequencing the most valuable type-strain genomes for metagenomic binning, comparative biology and taxonomic classification.</title>
        <authorList>
            <person name="Goeker M."/>
        </authorList>
    </citation>
    <scope>NUCLEOTIDE SEQUENCE [LARGE SCALE GENOMIC DNA]</scope>
    <source>
        <strain evidence="6 7">DSM 26048</strain>
    </source>
</reference>